<dbReference type="EMBL" id="BARW01015259">
    <property type="protein sequence ID" value="GAI92663.1"/>
    <property type="molecule type" value="Genomic_DNA"/>
</dbReference>
<gene>
    <name evidence="2" type="ORF">S12H4_26824</name>
</gene>
<feature type="non-terminal residue" evidence="2">
    <location>
        <position position="1"/>
    </location>
</feature>
<protein>
    <submittedName>
        <fullName evidence="2">Uncharacterized protein</fullName>
    </submittedName>
</protein>
<feature type="region of interest" description="Disordered" evidence="1">
    <location>
        <begin position="167"/>
        <end position="200"/>
    </location>
</feature>
<comment type="caution">
    <text evidence="2">The sequence shown here is derived from an EMBL/GenBank/DDBJ whole genome shotgun (WGS) entry which is preliminary data.</text>
</comment>
<feature type="compositionally biased region" description="Polar residues" evidence="1">
    <location>
        <begin position="131"/>
        <end position="147"/>
    </location>
</feature>
<feature type="region of interest" description="Disordered" evidence="1">
    <location>
        <begin position="110"/>
        <end position="151"/>
    </location>
</feature>
<evidence type="ECO:0000256" key="1">
    <source>
        <dbReference type="SAM" id="MobiDB-lite"/>
    </source>
</evidence>
<dbReference type="AlphaFoldDB" id="X1SI74"/>
<evidence type="ECO:0000313" key="2">
    <source>
        <dbReference type="EMBL" id="GAI92663.1"/>
    </source>
</evidence>
<accession>X1SI74</accession>
<feature type="region of interest" description="Disordered" evidence="1">
    <location>
        <begin position="58"/>
        <end position="93"/>
    </location>
</feature>
<proteinExistence type="predicted"/>
<organism evidence="2">
    <name type="scientific">marine sediment metagenome</name>
    <dbReference type="NCBI Taxonomy" id="412755"/>
    <lineage>
        <taxon>unclassified sequences</taxon>
        <taxon>metagenomes</taxon>
        <taxon>ecological metagenomes</taxon>
    </lineage>
</organism>
<sequence>IPPLQIQRNNRELEMVIKECILEAVRESVPVEKILRAYLDETVEENVETVITTVEPEKVEGEEPKSVDGEGVQVGGADTPVNIEIPTPAEDDISTTMENAPVALSMQIDESVEPKSSMESTESPESPTKSLTFSNIDQAQNPDNTVANILAPKDVSTLERISDENHAKRLLEEADDEEDDEDKIQIMDGDANISLDVTPL</sequence>
<reference evidence="2" key="1">
    <citation type="journal article" date="2014" name="Front. Microbiol.">
        <title>High frequency of phylogenetically diverse reductive dehalogenase-homologous genes in deep subseafloor sedimentary metagenomes.</title>
        <authorList>
            <person name="Kawai M."/>
            <person name="Futagami T."/>
            <person name="Toyoda A."/>
            <person name="Takaki Y."/>
            <person name="Nishi S."/>
            <person name="Hori S."/>
            <person name="Arai W."/>
            <person name="Tsubouchi T."/>
            <person name="Morono Y."/>
            <person name="Uchiyama I."/>
            <person name="Ito T."/>
            <person name="Fujiyama A."/>
            <person name="Inagaki F."/>
            <person name="Takami H."/>
        </authorList>
    </citation>
    <scope>NUCLEOTIDE SEQUENCE</scope>
    <source>
        <strain evidence="2">Expedition CK06-06</strain>
    </source>
</reference>
<feature type="compositionally biased region" description="Basic and acidic residues" evidence="1">
    <location>
        <begin position="58"/>
        <end position="68"/>
    </location>
</feature>
<name>X1SI74_9ZZZZ</name>
<feature type="compositionally biased region" description="Acidic residues" evidence="1">
    <location>
        <begin position="173"/>
        <end position="182"/>
    </location>
</feature>
<feature type="compositionally biased region" description="Low complexity" evidence="1">
    <location>
        <begin position="114"/>
        <end position="130"/>
    </location>
</feature>